<name>A0A9J6EXA9_RHIMP</name>
<sequence>MRRAVALHCGVSGRPYRIDDFRKPLKDSGVIQQVGGIGTCQISHVWFLNMNTEQVKKALTDAGVFKVKTGYVSSLTRRGKRLKMKLHWLAFNLMKAAIRRAFYEYGDVKEVTDDRWRAGDFQGVQSTTRAIRMQLRDGASVELPHQMRIGSSMALVVVPERPPLHLRCRSMGHMRRDRKALRCSKCHSFGQEQGECIHSYA</sequence>
<reference evidence="1" key="1">
    <citation type="journal article" date="2020" name="Cell">
        <title>Large-Scale Comparative Analyses of Tick Genomes Elucidate Their Genetic Diversity and Vector Capacities.</title>
        <authorList>
            <consortium name="Tick Genome and Microbiome Consortium (TIGMIC)"/>
            <person name="Jia N."/>
            <person name="Wang J."/>
            <person name="Shi W."/>
            <person name="Du L."/>
            <person name="Sun Y."/>
            <person name="Zhan W."/>
            <person name="Jiang J.F."/>
            <person name="Wang Q."/>
            <person name="Zhang B."/>
            <person name="Ji P."/>
            <person name="Bell-Sakyi L."/>
            <person name="Cui X.M."/>
            <person name="Yuan T.T."/>
            <person name="Jiang B.G."/>
            <person name="Yang W.F."/>
            <person name="Lam T.T."/>
            <person name="Chang Q.C."/>
            <person name="Ding S.J."/>
            <person name="Wang X.J."/>
            <person name="Zhu J.G."/>
            <person name="Ruan X.D."/>
            <person name="Zhao L."/>
            <person name="Wei J.T."/>
            <person name="Ye R.Z."/>
            <person name="Que T.C."/>
            <person name="Du C.H."/>
            <person name="Zhou Y.H."/>
            <person name="Cheng J.X."/>
            <person name="Dai P.F."/>
            <person name="Guo W.B."/>
            <person name="Han X.H."/>
            <person name="Huang E.J."/>
            <person name="Li L.F."/>
            <person name="Wei W."/>
            <person name="Gao Y.C."/>
            <person name="Liu J.Z."/>
            <person name="Shao H.Z."/>
            <person name="Wang X."/>
            <person name="Wang C.C."/>
            <person name="Yang T.C."/>
            <person name="Huo Q.B."/>
            <person name="Li W."/>
            <person name="Chen H.Y."/>
            <person name="Chen S.E."/>
            <person name="Zhou L.G."/>
            <person name="Ni X.B."/>
            <person name="Tian J.H."/>
            <person name="Sheng Y."/>
            <person name="Liu T."/>
            <person name="Pan Y.S."/>
            <person name="Xia L.Y."/>
            <person name="Li J."/>
            <person name="Zhao F."/>
            <person name="Cao W.C."/>
        </authorList>
    </citation>
    <scope>NUCLEOTIDE SEQUENCE</scope>
    <source>
        <strain evidence="1">Rmic-2018</strain>
    </source>
</reference>
<dbReference type="AlphaFoldDB" id="A0A9J6EXA9"/>
<proteinExistence type="predicted"/>
<evidence type="ECO:0000313" key="1">
    <source>
        <dbReference type="EMBL" id="KAH8038855.1"/>
    </source>
</evidence>
<reference evidence="1" key="2">
    <citation type="submission" date="2021-09" db="EMBL/GenBank/DDBJ databases">
        <authorList>
            <person name="Jia N."/>
            <person name="Wang J."/>
            <person name="Shi W."/>
            <person name="Du L."/>
            <person name="Sun Y."/>
            <person name="Zhan W."/>
            <person name="Jiang J."/>
            <person name="Wang Q."/>
            <person name="Zhang B."/>
            <person name="Ji P."/>
            <person name="Sakyi L.B."/>
            <person name="Cui X."/>
            <person name="Yuan T."/>
            <person name="Jiang B."/>
            <person name="Yang W."/>
            <person name="Lam T.T.-Y."/>
            <person name="Chang Q."/>
            <person name="Ding S."/>
            <person name="Wang X."/>
            <person name="Zhu J."/>
            <person name="Ruan X."/>
            <person name="Zhao L."/>
            <person name="Wei J."/>
            <person name="Que T."/>
            <person name="Du C."/>
            <person name="Cheng J."/>
            <person name="Dai P."/>
            <person name="Han X."/>
            <person name="Huang E."/>
            <person name="Gao Y."/>
            <person name="Liu J."/>
            <person name="Shao H."/>
            <person name="Ye R."/>
            <person name="Li L."/>
            <person name="Wei W."/>
            <person name="Wang X."/>
            <person name="Wang C."/>
            <person name="Huo Q."/>
            <person name="Li W."/>
            <person name="Guo W."/>
            <person name="Chen H."/>
            <person name="Chen S."/>
            <person name="Zhou L."/>
            <person name="Zhou L."/>
            <person name="Ni X."/>
            <person name="Tian J."/>
            <person name="Zhou Y."/>
            <person name="Sheng Y."/>
            <person name="Liu T."/>
            <person name="Pan Y."/>
            <person name="Xia L."/>
            <person name="Li J."/>
            <person name="Zhao F."/>
            <person name="Cao W."/>
        </authorList>
    </citation>
    <scope>NUCLEOTIDE SEQUENCE</scope>
    <source>
        <strain evidence="1">Rmic-2018</strain>
        <tissue evidence="1">Larvae</tissue>
    </source>
</reference>
<accession>A0A9J6EXA9</accession>
<keyword evidence="2" id="KW-1185">Reference proteome</keyword>
<organism evidence="1 2">
    <name type="scientific">Rhipicephalus microplus</name>
    <name type="common">Cattle tick</name>
    <name type="synonym">Boophilus microplus</name>
    <dbReference type="NCBI Taxonomy" id="6941"/>
    <lineage>
        <taxon>Eukaryota</taxon>
        <taxon>Metazoa</taxon>
        <taxon>Ecdysozoa</taxon>
        <taxon>Arthropoda</taxon>
        <taxon>Chelicerata</taxon>
        <taxon>Arachnida</taxon>
        <taxon>Acari</taxon>
        <taxon>Parasitiformes</taxon>
        <taxon>Ixodida</taxon>
        <taxon>Ixodoidea</taxon>
        <taxon>Ixodidae</taxon>
        <taxon>Rhipicephalinae</taxon>
        <taxon>Rhipicephalus</taxon>
        <taxon>Boophilus</taxon>
    </lineage>
</organism>
<comment type="caution">
    <text evidence="1">The sequence shown here is derived from an EMBL/GenBank/DDBJ whole genome shotgun (WGS) entry which is preliminary data.</text>
</comment>
<evidence type="ECO:0000313" key="2">
    <source>
        <dbReference type="Proteomes" id="UP000821866"/>
    </source>
</evidence>
<dbReference type="Proteomes" id="UP000821866">
    <property type="component" value="Chromosome 1"/>
</dbReference>
<dbReference type="EMBL" id="JABSTU010000001">
    <property type="protein sequence ID" value="KAH8038855.1"/>
    <property type="molecule type" value="Genomic_DNA"/>
</dbReference>
<gene>
    <name evidence="1" type="ORF">HPB51_003448</name>
</gene>
<protein>
    <submittedName>
        <fullName evidence="1">Uncharacterized protein</fullName>
    </submittedName>
</protein>